<dbReference type="PROSITE" id="PS50902">
    <property type="entry name" value="FLAVODOXIN_LIKE"/>
    <property type="match status" value="1"/>
</dbReference>
<dbReference type="PROSITE" id="PS00201">
    <property type="entry name" value="FLAVODOXIN"/>
    <property type="match status" value="1"/>
</dbReference>
<evidence type="ECO:0000256" key="6">
    <source>
        <dbReference type="ARBA" id="ARBA00022982"/>
    </source>
</evidence>
<dbReference type="GO" id="GO:0016651">
    <property type="term" value="F:oxidoreductase activity, acting on NAD(P)H"/>
    <property type="evidence" value="ECO:0007669"/>
    <property type="project" value="UniProtKB-ARBA"/>
</dbReference>
<feature type="domain" description="Flavodoxin-like" evidence="8">
    <location>
        <begin position="3"/>
        <end position="138"/>
    </location>
</feature>
<dbReference type="InterPro" id="IPR008254">
    <property type="entry name" value="Flavodoxin/NO_synth"/>
</dbReference>
<dbReference type="EMBL" id="QEKV01000003">
    <property type="protein sequence ID" value="PVY94873.1"/>
    <property type="molecule type" value="Genomic_DNA"/>
</dbReference>
<evidence type="ECO:0000256" key="1">
    <source>
        <dbReference type="ARBA" id="ARBA00001917"/>
    </source>
</evidence>
<dbReference type="AlphaFoldDB" id="A0A2U1E4J5"/>
<dbReference type="Gene3D" id="3.40.50.360">
    <property type="match status" value="1"/>
</dbReference>
<dbReference type="GO" id="GO:0009055">
    <property type="term" value="F:electron transfer activity"/>
    <property type="evidence" value="ECO:0007669"/>
    <property type="project" value="UniProtKB-UniRule"/>
</dbReference>
<dbReference type="SUPFAM" id="SSF52218">
    <property type="entry name" value="Flavoproteins"/>
    <property type="match status" value="1"/>
</dbReference>
<organism evidence="9 10">
    <name type="scientific">Ezakiella coagulans</name>
    <dbReference type="NCBI Taxonomy" id="46507"/>
    <lineage>
        <taxon>Bacteria</taxon>
        <taxon>Bacillati</taxon>
        <taxon>Bacillota</taxon>
        <taxon>Tissierellia</taxon>
        <taxon>Ezakiella</taxon>
    </lineage>
</organism>
<name>A0A2U1E4J5_9FIRM</name>
<dbReference type="PANTHER" id="PTHR43717:SF1">
    <property type="entry name" value="ANAEROBIC NITRIC OXIDE REDUCTASE FLAVORUBREDOXIN"/>
    <property type="match status" value="1"/>
</dbReference>
<gene>
    <name evidence="9" type="ORF">C7381_103111</name>
</gene>
<keyword evidence="10" id="KW-1185">Reference proteome</keyword>
<evidence type="ECO:0000256" key="2">
    <source>
        <dbReference type="ARBA" id="ARBA00005267"/>
    </source>
</evidence>
<comment type="cofactor">
    <cofactor evidence="1 7">
        <name>FMN</name>
        <dbReference type="ChEBI" id="CHEBI:58210"/>
    </cofactor>
</comment>
<keyword evidence="6 7" id="KW-0249">Electron transport</keyword>
<comment type="function">
    <text evidence="7">Low-potential electron donor to a number of redox enzymes.</text>
</comment>
<comment type="similarity">
    <text evidence="2 7">Belongs to the flavodoxin family.</text>
</comment>
<evidence type="ECO:0000259" key="8">
    <source>
        <dbReference type="PROSITE" id="PS50902"/>
    </source>
</evidence>
<protein>
    <recommendedName>
        <fullName evidence="7">Flavodoxin</fullName>
    </recommendedName>
</protein>
<keyword evidence="5 7" id="KW-0288">FMN</keyword>
<keyword evidence="4 7" id="KW-0285">Flavoprotein</keyword>
<evidence type="ECO:0000256" key="5">
    <source>
        <dbReference type="ARBA" id="ARBA00022643"/>
    </source>
</evidence>
<evidence type="ECO:0000256" key="4">
    <source>
        <dbReference type="ARBA" id="ARBA00022630"/>
    </source>
</evidence>
<evidence type="ECO:0000256" key="7">
    <source>
        <dbReference type="RuleBase" id="RU367037"/>
    </source>
</evidence>
<evidence type="ECO:0000256" key="3">
    <source>
        <dbReference type="ARBA" id="ARBA00022448"/>
    </source>
</evidence>
<evidence type="ECO:0000313" key="10">
    <source>
        <dbReference type="Proteomes" id="UP000245793"/>
    </source>
</evidence>
<dbReference type="InterPro" id="IPR029039">
    <property type="entry name" value="Flavoprotein-like_sf"/>
</dbReference>
<dbReference type="PANTHER" id="PTHR43717">
    <property type="entry name" value="ANAEROBIC NITRIC OXIDE REDUCTASE FLAVORUBREDOXIN"/>
    <property type="match status" value="1"/>
</dbReference>
<comment type="caution">
    <text evidence="9">The sequence shown here is derived from an EMBL/GenBank/DDBJ whole genome shotgun (WGS) entry which is preliminary data.</text>
</comment>
<reference evidence="9 10" key="1">
    <citation type="submission" date="2018-04" db="EMBL/GenBank/DDBJ databases">
        <title>Genomic Encyclopedia of Type Strains, Phase IV (KMG-IV): sequencing the most valuable type-strain genomes for metagenomic binning, comparative biology and taxonomic classification.</title>
        <authorList>
            <person name="Goeker M."/>
        </authorList>
    </citation>
    <scope>NUCLEOTIDE SEQUENCE [LARGE SCALE GENOMIC DNA]</scope>
    <source>
        <strain evidence="9 10">DSM 20705</strain>
    </source>
</reference>
<proteinExistence type="inferred from homology"/>
<dbReference type="Pfam" id="PF00258">
    <property type="entry name" value="Flavodoxin_1"/>
    <property type="match status" value="1"/>
</dbReference>
<dbReference type="InterPro" id="IPR010087">
    <property type="entry name" value="Flav_short"/>
</dbReference>
<dbReference type="Proteomes" id="UP000245793">
    <property type="component" value="Unassembled WGS sequence"/>
</dbReference>
<evidence type="ECO:0000313" key="9">
    <source>
        <dbReference type="EMBL" id="PVY94873.1"/>
    </source>
</evidence>
<dbReference type="RefSeq" id="WP_034546130.1">
    <property type="nucleotide sequence ID" value="NZ_CAUPJO010000001.1"/>
</dbReference>
<keyword evidence="3 7" id="KW-0813">Transport</keyword>
<dbReference type="GO" id="GO:0010181">
    <property type="term" value="F:FMN binding"/>
    <property type="evidence" value="ECO:0007669"/>
    <property type="project" value="UniProtKB-UniRule"/>
</dbReference>
<dbReference type="NCBIfam" id="TIGR01753">
    <property type="entry name" value="flav_short"/>
    <property type="match status" value="1"/>
</dbReference>
<accession>A0A2U1E4J5</accession>
<sequence length="139" mass="15244">MKVSVIYYTETGNTEAMANAIVEGIENAGAEANLVDVNDATAEDITSADAVALGCPAKGDEEIEDTTFRPYLEENMDELKNKKVAIFGSYAWNEGEWIETWKAEMEENGITPIEALKAYDNPDDDALEECRALGEKLAK</sequence>
<dbReference type="InterPro" id="IPR001226">
    <property type="entry name" value="Flavodoxin_CS"/>
</dbReference>